<evidence type="ECO:0000256" key="1">
    <source>
        <dbReference type="SAM" id="MobiDB-lite"/>
    </source>
</evidence>
<evidence type="ECO:0000313" key="2">
    <source>
        <dbReference type="EMBL" id="KAJ4966024.1"/>
    </source>
</evidence>
<gene>
    <name evidence="2" type="ORF">NE237_017873</name>
</gene>
<dbReference type="Proteomes" id="UP001141806">
    <property type="component" value="Unassembled WGS sequence"/>
</dbReference>
<reference evidence="2" key="1">
    <citation type="journal article" date="2023" name="Plant J.">
        <title>The genome of the king protea, Protea cynaroides.</title>
        <authorList>
            <person name="Chang J."/>
            <person name="Duong T.A."/>
            <person name="Schoeman C."/>
            <person name="Ma X."/>
            <person name="Roodt D."/>
            <person name="Barker N."/>
            <person name="Li Z."/>
            <person name="Van de Peer Y."/>
            <person name="Mizrachi E."/>
        </authorList>
    </citation>
    <scope>NUCLEOTIDE SEQUENCE</scope>
    <source>
        <tissue evidence="2">Young leaves</tissue>
    </source>
</reference>
<proteinExistence type="predicted"/>
<organism evidence="2 3">
    <name type="scientific">Protea cynaroides</name>
    <dbReference type="NCBI Taxonomy" id="273540"/>
    <lineage>
        <taxon>Eukaryota</taxon>
        <taxon>Viridiplantae</taxon>
        <taxon>Streptophyta</taxon>
        <taxon>Embryophyta</taxon>
        <taxon>Tracheophyta</taxon>
        <taxon>Spermatophyta</taxon>
        <taxon>Magnoliopsida</taxon>
        <taxon>Proteales</taxon>
        <taxon>Proteaceae</taxon>
        <taxon>Protea</taxon>
    </lineage>
</organism>
<name>A0A9Q0K8W2_9MAGN</name>
<feature type="region of interest" description="Disordered" evidence="1">
    <location>
        <begin position="55"/>
        <end position="94"/>
    </location>
</feature>
<evidence type="ECO:0000313" key="3">
    <source>
        <dbReference type="Proteomes" id="UP001141806"/>
    </source>
</evidence>
<comment type="caution">
    <text evidence="2">The sequence shown here is derived from an EMBL/GenBank/DDBJ whole genome shotgun (WGS) entry which is preliminary data.</text>
</comment>
<keyword evidence="3" id="KW-1185">Reference proteome</keyword>
<accession>A0A9Q0K8W2</accession>
<feature type="compositionally biased region" description="Low complexity" evidence="1">
    <location>
        <begin position="61"/>
        <end position="78"/>
    </location>
</feature>
<dbReference type="EMBL" id="JAMYWD010000007">
    <property type="protein sequence ID" value="KAJ4966024.1"/>
    <property type="molecule type" value="Genomic_DNA"/>
</dbReference>
<sequence>MPSKRLVEQARSFHLSQVTTSSSTISAPVSPPILANFFESSTAIDVRQGFVDSNADLPLCPSREPSSSYPSLSPCSHHSSMDADALSKVPLPSNDPYLTSTTLEKLLHTLHGQSLSMMP</sequence>
<dbReference type="AlphaFoldDB" id="A0A9Q0K8W2"/>
<protein>
    <submittedName>
        <fullName evidence="2">Uncharacterized protein</fullName>
    </submittedName>
</protein>